<dbReference type="PROSITE" id="PS51779">
    <property type="entry name" value="POTRA"/>
    <property type="match status" value="1"/>
</dbReference>
<evidence type="ECO:0000256" key="7">
    <source>
        <dbReference type="ARBA" id="ARBA00023306"/>
    </source>
</evidence>
<dbReference type="PANTHER" id="PTHR37820">
    <property type="entry name" value="CELL DIVISION PROTEIN DIVIB"/>
    <property type="match status" value="1"/>
</dbReference>
<dbReference type="InterPro" id="IPR005548">
    <property type="entry name" value="Cell_div_FtsQ/DivIB_C"/>
</dbReference>
<evidence type="ECO:0000256" key="8">
    <source>
        <dbReference type="SAM" id="MobiDB-lite"/>
    </source>
</evidence>
<dbReference type="InterPro" id="IPR050487">
    <property type="entry name" value="FtsQ_DivIB"/>
</dbReference>
<evidence type="ECO:0000313" key="11">
    <source>
        <dbReference type="EMBL" id="MDN4479516.1"/>
    </source>
</evidence>
<dbReference type="Pfam" id="PF08478">
    <property type="entry name" value="POTRA_1"/>
    <property type="match status" value="1"/>
</dbReference>
<feature type="region of interest" description="Disordered" evidence="8">
    <location>
        <begin position="1"/>
        <end position="134"/>
    </location>
</feature>
<dbReference type="EMBL" id="JAUHQA010000001">
    <property type="protein sequence ID" value="MDN4479516.1"/>
    <property type="molecule type" value="Genomic_DNA"/>
</dbReference>
<feature type="compositionally biased region" description="Low complexity" evidence="8">
    <location>
        <begin position="72"/>
        <end position="85"/>
    </location>
</feature>
<evidence type="ECO:0000256" key="4">
    <source>
        <dbReference type="ARBA" id="ARBA00022692"/>
    </source>
</evidence>
<accession>A0ABT8GDL2</accession>
<keyword evidence="2" id="KW-1003">Cell membrane</keyword>
<evidence type="ECO:0000256" key="3">
    <source>
        <dbReference type="ARBA" id="ARBA00022618"/>
    </source>
</evidence>
<dbReference type="RefSeq" id="WP_301140677.1">
    <property type="nucleotide sequence ID" value="NZ_JAUHQA010000001.1"/>
</dbReference>
<evidence type="ECO:0000256" key="6">
    <source>
        <dbReference type="ARBA" id="ARBA00023136"/>
    </source>
</evidence>
<feature type="transmembrane region" description="Helical" evidence="9">
    <location>
        <begin position="155"/>
        <end position="176"/>
    </location>
</feature>
<dbReference type="PANTHER" id="PTHR37820:SF1">
    <property type="entry name" value="CELL DIVISION PROTEIN FTSQ"/>
    <property type="match status" value="1"/>
</dbReference>
<protein>
    <submittedName>
        <fullName evidence="11">Cell division protein FtsQ/DivIB</fullName>
    </submittedName>
</protein>
<evidence type="ECO:0000313" key="12">
    <source>
        <dbReference type="Proteomes" id="UP001172708"/>
    </source>
</evidence>
<name>A0ABT8GDL2_9MICO</name>
<feature type="domain" description="POTRA" evidence="10">
    <location>
        <begin position="176"/>
        <end position="247"/>
    </location>
</feature>
<keyword evidence="5 9" id="KW-1133">Transmembrane helix</keyword>
<evidence type="ECO:0000259" key="10">
    <source>
        <dbReference type="PROSITE" id="PS51779"/>
    </source>
</evidence>
<comment type="subcellular location">
    <subcellularLocation>
        <location evidence="1">Membrane</location>
    </subcellularLocation>
</comment>
<keyword evidence="6 9" id="KW-0472">Membrane</keyword>
<sequence>MAEPRRPQAPARPAPPRQGSPRAANTGRPRAGADAPARRSPGAAATFAERAREAGRSIVRTSGKAADKTSRSRAGGAAKASTRATARTDVRRASPRASSTLAAHRPDPGTSPVPTPWAKVAAGSASTVTTRMQERLRERRTAHTRLLAIRWGKRAAIALGAFGAVWLVLLSPLFAFDAQKVEASGFGSVVDAAQVDEVIAVHDGTSLAMLDTRGIESAIEALVGVRDATVLRVWPAGLRVEIESSEPVAAIPRDGGGFVLVDDRGEPVDSAKEPPAQLPVVTIPITSGETRILDGVLGVIDELPLALRDRVEGVEAETEDSIHFVLRDGPSIEWGSGEQSALKAEVLQVLLDSPEASKADVIDVSAPSLPITRAE</sequence>
<keyword evidence="12" id="KW-1185">Reference proteome</keyword>
<dbReference type="GO" id="GO:0051301">
    <property type="term" value="P:cell division"/>
    <property type="evidence" value="ECO:0007669"/>
    <property type="project" value="UniProtKB-KW"/>
</dbReference>
<keyword evidence="7" id="KW-0131">Cell cycle</keyword>
<dbReference type="Gene3D" id="3.10.20.310">
    <property type="entry name" value="membrane protein fhac"/>
    <property type="match status" value="1"/>
</dbReference>
<dbReference type="Pfam" id="PF03799">
    <property type="entry name" value="FtsQ_DivIB_C"/>
    <property type="match status" value="1"/>
</dbReference>
<keyword evidence="3 11" id="KW-0132">Cell division</keyword>
<feature type="compositionally biased region" description="Low complexity" evidence="8">
    <location>
        <begin position="19"/>
        <end position="48"/>
    </location>
</feature>
<proteinExistence type="predicted"/>
<evidence type="ECO:0000256" key="5">
    <source>
        <dbReference type="ARBA" id="ARBA00022989"/>
    </source>
</evidence>
<comment type="caution">
    <text evidence="11">The sequence shown here is derived from an EMBL/GenBank/DDBJ whole genome shotgun (WGS) entry which is preliminary data.</text>
</comment>
<gene>
    <name evidence="11" type="ORF">QQX02_01080</name>
</gene>
<dbReference type="InterPro" id="IPR013685">
    <property type="entry name" value="POTRA_FtsQ_type"/>
</dbReference>
<evidence type="ECO:0000256" key="2">
    <source>
        <dbReference type="ARBA" id="ARBA00022475"/>
    </source>
</evidence>
<evidence type="ECO:0000256" key="1">
    <source>
        <dbReference type="ARBA" id="ARBA00004370"/>
    </source>
</evidence>
<keyword evidence="4 9" id="KW-0812">Transmembrane</keyword>
<evidence type="ECO:0000256" key="9">
    <source>
        <dbReference type="SAM" id="Phobius"/>
    </source>
</evidence>
<organism evidence="11 12">
    <name type="scientific">Demequina muriae</name>
    <dbReference type="NCBI Taxonomy" id="3051664"/>
    <lineage>
        <taxon>Bacteria</taxon>
        <taxon>Bacillati</taxon>
        <taxon>Actinomycetota</taxon>
        <taxon>Actinomycetes</taxon>
        <taxon>Micrococcales</taxon>
        <taxon>Demequinaceae</taxon>
        <taxon>Demequina</taxon>
    </lineage>
</organism>
<dbReference type="InterPro" id="IPR034746">
    <property type="entry name" value="POTRA"/>
</dbReference>
<reference evidence="11" key="1">
    <citation type="submission" date="2023-06" db="EMBL/GenBank/DDBJ databases">
        <title>Egi l300058.</title>
        <authorList>
            <person name="Gao L."/>
            <person name="Fang B.-Z."/>
            <person name="Li W.-J."/>
        </authorList>
    </citation>
    <scope>NUCLEOTIDE SEQUENCE</scope>
    <source>
        <strain evidence="11">EGI L300058</strain>
    </source>
</reference>
<dbReference type="Proteomes" id="UP001172708">
    <property type="component" value="Unassembled WGS sequence"/>
</dbReference>